<evidence type="ECO:0000256" key="8">
    <source>
        <dbReference type="ARBA" id="ARBA00023136"/>
    </source>
</evidence>
<dbReference type="Pfam" id="PF01578">
    <property type="entry name" value="Cytochrom_C_asm"/>
    <property type="match status" value="1"/>
</dbReference>
<feature type="transmembrane region" description="Helical" evidence="10">
    <location>
        <begin position="479"/>
        <end position="501"/>
    </location>
</feature>
<keyword evidence="14" id="KW-1185">Reference proteome</keyword>
<sequence length="635" mass="67193">MIAEAGLAALWLAAALAVLQVILAFGPAAARSEGTGPIRAVAITGGALCLFAMAMLMIAFLRTDLSLLLVAQNSHSAKPWLYKLAGSWGNHEGSMLLWVTVLGLAGASLSAFSRQLDDRTFAASLGAQGALALGFFAFLLFASNPFARLDPPALEGRGLNPLLQDPGLVFHPPTLYLGYVGLSVAFSLAVGALLTGRVDAVLAKAMRPWVLAAWILLTLGITAGSYWAYYELGWGGWWFWDPVENASLMPWLAATALLHSVNVLAARDSLRAWTVMLAMIAFSMSMVGTFLVRSGVLTSVHSFAVDPQRGTFLLALLAVYVGAAFALFALRSGKLDEGPRFELASREAALVGNNLLVSVILGIVFVGTLYPLFVEAVTGSKLSVGAPYFNAVAGPIALILALLIAVGPLLNWRRDNAGRLRRLVIPALVGVTGAAIALFAIPGPGVLAKLALGVAAMLGIASLLPLLGRRLRRTPLSTWGMVVAHFGVAVAIVGMAGSALLTKEVLIAARPGEQVEVGPWLLEFRSVTPVAGPNWTALEAELRASRGSGVSLLKPQARFYSSPPTETTEAAIETVMSGQLYAVLGKPADDGRWQLRLWWKPLVTLIWFGGALIALGGALALVGRAWRGWRRRRSA</sequence>
<feature type="transmembrane region" description="Helical" evidence="10">
    <location>
        <begin position="312"/>
        <end position="330"/>
    </location>
</feature>
<evidence type="ECO:0000256" key="9">
    <source>
        <dbReference type="ARBA" id="ARBA00037230"/>
    </source>
</evidence>
<feature type="domain" description="Cytochrome c-type biogenesis protein CcmF C-terminal" evidence="12">
    <location>
        <begin position="314"/>
        <end position="624"/>
    </location>
</feature>
<dbReference type="GO" id="GO:0017004">
    <property type="term" value="P:cytochrome complex assembly"/>
    <property type="evidence" value="ECO:0007669"/>
    <property type="project" value="UniProtKB-KW"/>
</dbReference>
<dbReference type="AlphaFoldDB" id="A0A7G9L3R0"/>
<reference evidence="13 14" key="1">
    <citation type="submission" date="2020-08" db="EMBL/GenBank/DDBJ databases">
        <title>Sphingomonas sp. sand1-3 16S ribosomal RNA gene Genome sequencing and assembly.</title>
        <authorList>
            <person name="Kang M."/>
        </authorList>
    </citation>
    <scope>NUCLEOTIDE SEQUENCE [LARGE SCALE GENOMIC DNA]</scope>
    <source>
        <strain evidence="14">sand1-3</strain>
    </source>
</reference>
<feature type="transmembrane region" description="Helical" evidence="10">
    <location>
        <begin position="120"/>
        <end position="142"/>
    </location>
</feature>
<dbReference type="GO" id="GO:0005886">
    <property type="term" value="C:plasma membrane"/>
    <property type="evidence" value="ECO:0007669"/>
    <property type="project" value="UniProtKB-SubCell"/>
</dbReference>
<dbReference type="PANTHER" id="PTHR43653:SF1">
    <property type="entry name" value="CYTOCHROME C-TYPE BIOGENESIS PROTEIN CCMF"/>
    <property type="match status" value="1"/>
</dbReference>
<comment type="function">
    <text evidence="9">Required for the biogenesis of c-type cytochromes. Possible subunit of a heme lyase.</text>
</comment>
<evidence type="ECO:0000313" key="14">
    <source>
        <dbReference type="Proteomes" id="UP000515861"/>
    </source>
</evidence>
<keyword evidence="8 10" id="KW-0472">Membrane</keyword>
<feature type="transmembrane region" description="Helical" evidence="10">
    <location>
        <begin position="272"/>
        <end position="292"/>
    </location>
</feature>
<dbReference type="PRINTS" id="PR01410">
    <property type="entry name" value="CCBIOGENESIS"/>
</dbReference>
<dbReference type="Proteomes" id="UP000515861">
    <property type="component" value="Chromosome"/>
</dbReference>
<dbReference type="GO" id="GO:0016829">
    <property type="term" value="F:lyase activity"/>
    <property type="evidence" value="ECO:0007669"/>
    <property type="project" value="UniProtKB-KW"/>
</dbReference>
<feature type="transmembrane region" description="Helical" evidence="10">
    <location>
        <begin position="6"/>
        <end position="28"/>
    </location>
</feature>
<evidence type="ECO:0000259" key="11">
    <source>
        <dbReference type="Pfam" id="PF01578"/>
    </source>
</evidence>
<keyword evidence="4" id="KW-0997">Cell inner membrane</keyword>
<feature type="transmembrane region" description="Helical" evidence="10">
    <location>
        <begin position="388"/>
        <end position="411"/>
    </location>
</feature>
<evidence type="ECO:0000259" key="12">
    <source>
        <dbReference type="Pfam" id="PF16327"/>
    </source>
</evidence>
<feature type="transmembrane region" description="Helical" evidence="10">
    <location>
        <begin position="95"/>
        <end position="113"/>
    </location>
</feature>
<dbReference type="RefSeq" id="WP_187480214.1">
    <property type="nucleotide sequence ID" value="NZ_CP060697.1"/>
</dbReference>
<keyword evidence="13" id="KW-0456">Lyase</keyword>
<dbReference type="PANTHER" id="PTHR43653">
    <property type="entry name" value="CYTOCHROME C ASSEMBLY PROTEIN-RELATED"/>
    <property type="match status" value="1"/>
</dbReference>
<dbReference type="InterPro" id="IPR003568">
    <property type="entry name" value="Cyt_c_biogenesis_CcmF"/>
</dbReference>
<keyword evidence="3" id="KW-1003">Cell membrane</keyword>
<name>A0A7G9L3R0_9SPHN</name>
<evidence type="ECO:0000256" key="2">
    <source>
        <dbReference type="ARBA" id="ARBA00009186"/>
    </source>
</evidence>
<comment type="subcellular location">
    <subcellularLocation>
        <location evidence="1">Cell inner membrane</location>
        <topology evidence="1">Multi-pass membrane protein</topology>
    </subcellularLocation>
</comment>
<dbReference type="NCBIfam" id="TIGR00353">
    <property type="entry name" value="nrfE"/>
    <property type="match status" value="1"/>
</dbReference>
<evidence type="ECO:0000256" key="10">
    <source>
        <dbReference type="SAM" id="Phobius"/>
    </source>
</evidence>
<dbReference type="InterPro" id="IPR002541">
    <property type="entry name" value="Cyt_c_assembly"/>
</dbReference>
<dbReference type="Pfam" id="PF16327">
    <property type="entry name" value="CcmF_C"/>
    <property type="match status" value="1"/>
</dbReference>
<dbReference type="InterPro" id="IPR032523">
    <property type="entry name" value="CcmF_C"/>
</dbReference>
<keyword evidence="5 10" id="KW-0812">Transmembrane</keyword>
<dbReference type="NCBIfam" id="NF007691">
    <property type="entry name" value="PRK10369.1"/>
    <property type="match status" value="1"/>
</dbReference>
<dbReference type="InterPro" id="IPR003567">
    <property type="entry name" value="Cyt_c_biogenesis"/>
</dbReference>
<dbReference type="KEGG" id="ssau:H8M03_02610"/>
<feature type="transmembrane region" description="Helical" evidence="10">
    <location>
        <begin position="248"/>
        <end position="265"/>
    </location>
</feature>
<accession>A0A7G9L3R0</accession>
<evidence type="ECO:0000256" key="6">
    <source>
        <dbReference type="ARBA" id="ARBA00022748"/>
    </source>
</evidence>
<gene>
    <name evidence="13" type="ORF">H8M03_02610</name>
</gene>
<evidence type="ECO:0000256" key="7">
    <source>
        <dbReference type="ARBA" id="ARBA00022989"/>
    </source>
</evidence>
<protein>
    <submittedName>
        <fullName evidence="13">Heme lyase CcmF/NrfE family subunit</fullName>
    </submittedName>
</protein>
<dbReference type="EMBL" id="CP060697">
    <property type="protein sequence ID" value="QNM83259.1"/>
    <property type="molecule type" value="Genomic_DNA"/>
</dbReference>
<feature type="transmembrane region" description="Helical" evidence="10">
    <location>
        <begin position="40"/>
        <end position="61"/>
    </location>
</feature>
<evidence type="ECO:0000256" key="1">
    <source>
        <dbReference type="ARBA" id="ARBA00004429"/>
    </source>
</evidence>
<feature type="transmembrane region" description="Helical" evidence="10">
    <location>
        <begin position="605"/>
        <end position="626"/>
    </location>
</feature>
<dbReference type="GO" id="GO:0020037">
    <property type="term" value="F:heme binding"/>
    <property type="evidence" value="ECO:0007669"/>
    <property type="project" value="InterPro"/>
</dbReference>
<dbReference type="PRINTS" id="PR01411">
    <property type="entry name" value="CCMFBIOGNSIS"/>
</dbReference>
<comment type="similarity">
    <text evidence="2">Belongs to the CcmF/CycK/Ccl1/NrfE/CcsA family.</text>
</comment>
<feature type="transmembrane region" description="Helical" evidence="10">
    <location>
        <begin position="351"/>
        <end position="373"/>
    </location>
</feature>
<dbReference type="GO" id="GO:0015232">
    <property type="term" value="F:heme transmembrane transporter activity"/>
    <property type="evidence" value="ECO:0007669"/>
    <property type="project" value="InterPro"/>
</dbReference>
<evidence type="ECO:0000256" key="5">
    <source>
        <dbReference type="ARBA" id="ARBA00022692"/>
    </source>
</evidence>
<evidence type="ECO:0000313" key="13">
    <source>
        <dbReference type="EMBL" id="QNM83259.1"/>
    </source>
</evidence>
<feature type="transmembrane region" description="Helical" evidence="10">
    <location>
        <begin position="176"/>
        <end position="196"/>
    </location>
</feature>
<feature type="transmembrane region" description="Helical" evidence="10">
    <location>
        <begin position="447"/>
        <end position="467"/>
    </location>
</feature>
<evidence type="ECO:0000256" key="3">
    <source>
        <dbReference type="ARBA" id="ARBA00022475"/>
    </source>
</evidence>
<feature type="transmembrane region" description="Helical" evidence="10">
    <location>
        <begin position="423"/>
        <end position="441"/>
    </location>
</feature>
<feature type="transmembrane region" description="Helical" evidence="10">
    <location>
        <begin position="208"/>
        <end position="228"/>
    </location>
</feature>
<keyword evidence="6" id="KW-0201">Cytochrome c-type biogenesis</keyword>
<feature type="domain" description="Cytochrome c assembly protein" evidence="11">
    <location>
        <begin position="88"/>
        <end position="294"/>
    </location>
</feature>
<proteinExistence type="inferred from homology"/>
<organism evidence="13 14">
    <name type="scientific">Sphingomonas sabuli</name>
    <dbReference type="NCBI Taxonomy" id="2764186"/>
    <lineage>
        <taxon>Bacteria</taxon>
        <taxon>Pseudomonadati</taxon>
        <taxon>Pseudomonadota</taxon>
        <taxon>Alphaproteobacteria</taxon>
        <taxon>Sphingomonadales</taxon>
        <taxon>Sphingomonadaceae</taxon>
        <taxon>Sphingomonas</taxon>
    </lineage>
</organism>
<keyword evidence="7 10" id="KW-1133">Transmembrane helix</keyword>
<evidence type="ECO:0000256" key="4">
    <source>
        <dbReference type="ARBA" id="ARBA00022519"/>
    </source>
</evidence>